<evidence type="ECO:0000256" key="4">
    <source>
        <dbReference type="ARBA" id="ARBA00022741"/>
    </source>
</evidence>
<evidence type="ECO:0000256" key="5">
    <source>
        <dbReference type="ARBA" id="ARBA00022747"/>
    </source>
</evidence>
<dbReference type="GO" id="GO:0009307">
    <property type="term" value="P:DNA restriction-modification system"/>
    <property type="evidence" value="ECO:0007669"/>
    <property type="project" value="UniProtKB-KW"/>
</dbReference>
<evidence type="ECO:0000256" key="6">
    <source>
        <dbReference type="ARBA" id="ARBA00022759"/>
    </source>
</evidence>
<dbReference type="InterPro" id="IPR051268">
    <property type="entry name" value="Type-I_R_enzyme_R_subunit"/>
</dbReference>
<evidence type="ECO:0000256" key="10">
    <source>
        <dbReference type="RuleBase" id="RU364115"/>
    </source>
</evidence>
<dbReference type="Pfam" id="PF11867">
    <property type="entry name" value="T1RH-like_C"/>
    <property type="match status" value="1"/>
</dbReference>
<dbReference type="Pfam" id="PF04313">
    <property type="entry name" value="HSDR_N"/>
    <property type="match status" value="1"/>
</dbReference>
<comment type="caution">
    <text evidence="12">The sequence shown here is derived from an EMBL/GenBank/DDBJ whole genome shotgun (WGS) entry which is preliminary data.</text>
</comment>
<dbReference type="PANTHER" id="PTHR30195:SF15">
    <property type="entry name" value="TYPE I RESTRICTION ENZYME HINDI ENDONUCLEASE SUBUNIT"/>
    <property type="match status" value="1"/>
</dbReference>
<feature type="domain" description="Helicase ATP-binding" evidence="11">
    <location>
        <begin position="351"/>
        <end position="515"/>
    </location>
</feature>
<accession>A0A939JG21</accession>
<dbReference type="Proteomes" id="UP000664144">
    <property type="component" value="Unassembled WGS sequence"/>
</dbReference>
<dbReference type="SMART" id="SM00487">
    <property type="entry name" value="DEXDc"/>
    <property type="match status" value="1"/>
</dbReference>
<evidence type="ECO:0000256" key="1">
    <source>
        <dbReference type="ARBA" id="ARBA00000851"/>
    </source>
</evidence>
<dbReference type="InterPro" id="IPR055180">
    <property type="entry name" value="HsdR_RecA-like_helicase_dom_2"/>
</dbReference>
<proteinExistence type="inferred from homology"/>
<dbReference type="InterPro" id="IPR014001">
    <property type="entry name" value="Helicase_ATP-bd"/>
</dbReference>
<evidence type="ECO:0000259" key="11">
    <source>
        <dbReference type="PROSITE" id="PS51192"/>
    </source>
</evidence>
<evidence type="ECO:0000256" key="2">
    <source>
        <dbReference type="ARBA" id="ARBA00008598"/>
    </source>
</evidence>
<dbReference type="Pfam" id="PF22679">
    <property type="entry name" value="T1R_D3-like"/>
    <property type="match status" value="1"/>
</dbReference>
<evidence type="ECO:0000256" key="8">
    <source>
        <dbReference type="ARBA" id="ARBA00022840"/>
    </source>
</evidence>
<keyword evidence="13" id="KW-1185">Reference proteome</keyword>
<name>A0A939JG21_9BACT</name>
<keyword evidence="4 10" id="KW-0547">Nucleotide-binding</keyword>
<keyword evidence="6 12" id="KW-0255">Endonuclease</keyword>
<evidence type="ECO:0000313" key="13">
    <source>
        <dbReference type="Proteomes" id="UP000664144"/>
    </source>
</evidence>
<comment type="similarity">
    <text evidence="2 10">Belongs to the HsdR family.</text>
</comment>
<reference evidence="12" key="1">
    <citation type="submission" date="2021-03" db="EMBL/GenBank/DDBJ databases">
        <authorList>
            <person name="Kim M.K."/>
        </authorList>
    </citation>
    <scope>NUCLEOTIDE SEQUENCE</scope>
    <source>
        <strain evidence="12">BT186</strain>
    </source>
</reference>
<comment type="function">
    <text evidence="10">Subunit R is required for both nuclease and ATPase activities, but not for modification.</text>
</comment>
<keyword evidence="9 10" id="KW-0238">DNA-binding</keyword>
<dbReference type="Pfam" id="PF18766">
    <property type="entry name" value="SWI2_SNF2"/>
    <property type="match status" value="1"/>
</dbReference>
<dbReference type="InterPro" id="IPR004473">
    <property type="entry name" value="Restrct_endonuc_typeI_HsdR"/>
</dbReference>
<dbReference type="GO" id="GO:0005524">
    <property type="term" value="F:ATP binding"/>
    <property type="evidence" value="ECO:0007669"/>
    <property type="project" value="UniProtKB-KW"/>
</dbReference>
<keyword evidence="3" id="KW-0540">Nuclease</keyword>
<evidence type="ECO:0000256" key="3">
    <source>
        <dbReference type="ARBA" id="ARBA00022722"/>
    </source>
</evidence>
<dbReference type="CDD" id="cd18030">
    <property type="entry name" value="DEXHc_RE_I_HsdR"/>
    <property type="match status" value="1"/>
</dbReference>
<dbReference type="AlphaFoldDB" id="A0A939JG21"/>
<comment type="catalytic activity">
    <reaction evidence="1 10">
        <text>Endonucleolytic cleavage of DNA to give random double-stranded fragments with terminal 5'-phosphates, ATP is simultaneously hydrolyzed.</text>
        <dbReference type="EC" id="3.1.21.3"/>
    </reaction>
</comment>
<keyword evidence="5 10" id="KW-0680">Restriction system</keyword>
<dbReference type="CDD" id="cd22332">
    <property type="entry name" value="HsdR_N"/>
    <property type="match status" value="1"/>
</dbReference>
<dbReference type="NCBIfam" id="TIGR00348">
    <property type="entry name" value="hsdR"/>
    <property type="match status" value="1"/>
</dbReference>
<evidence type="ECO:0000256" key="7">
    <source>
        <dbReference type="ARBA" id="ARBA00022801"/>
    </source>
</evidence>
<dbReference type="PROSITE" id="PS51192">
    <property type="entry name" value="HELICASE_ATP_BIND_1"/>
    <property type="match status" value="1"/>
</dbReference>
<dbReference type="EMBL" id="JAFLQZ010000029">
    <property type="protein sequence ID" value="MBO0361032.1"/>
    <property type="molecule type" value="Genomic_DNA"/>
</dbReference>
<dbReference type="RefSeq" id="WP_206986940.1">
    <property type="nucleotide sequence ID" value="NZ_JAFLQZ010000029.1"/>
</dbReference>
<dbReference type="SUPFAM" id="SSF52540">
    <property type="entry name" value="P-loop containing nucleoside triphosphate hydrolases"/>
    <property type="match status" value="1"/>
</dbReference>
<organism evidence="12 13">
    <name type="scientific">Hymenobacter telluris</name>
    <dbReference type="NCBI Taxonomy" id="2816474"/>
    <lineage>
        <taxon>Bacteria</taxon>
        <taxon>Pseudomonadati</taxon>
        <taxon>Bacteroidota</taxon>
        <taxon>Cytophagia</taxon>
        <taxon>Cytophagales</taxon>
        <taxon>Hymenobacteraceae</taxon>
        <taxon>Hymenobacter</taxon>
    </lineage>
</organism>
<dbReference type="EC" id="3.1.21.3" evidence="10"/>
<dbReference type="GO" id="GO:0003677">
    <property type="term" value="F:DNA binding"/>
    <property type="evidence" value="ECO:0007669"/>
    <property type="project" value="UniProtKB-KW"/>
</dbReference>
<dbReference type="Gene3D" id="3.90.1570.50">
    <property type="match status" value="1"/>
</dbReference>
<comment type="subunit">
    <text evidence="10">The type I restriction/modification system is composed of three polypeptides R, M and S.</text>
</comment>
<evidence type="ECO:0000256" key="9">
    <source>
        <dbReference type="ARBA" id="ARBA00023125"/>
    </source>
</evidence>
<dbReference type="GO" id="GO:0009035">
    <property type="term" value="F:type I site-specific deoxyribonuclease activity"/>
    <property type="evidence" value="ECO:0007669"/>
    <property type="project" value="UniProtKB-EC"/>
</dbReference>
<keyword evidence="7 10" id="KW-0378">Hydrolase</keyword>
<dbReference type="PANTHER" id="PTHR30195">
    <property type="entry name" value="TYPE I SITE-SPECIFIC DEOXYRIBONUCLEASE PROTEIN SUBUNIT M AND R"/>
    <property type="match status" value="1"/>
</dbReference>
<evidence type="ECO:0000313" key="12">
    <source>
        <dbReference type="EMBL" id="MBO0361032.1"/>
    </source>
</evidence>
<keyword evidence="8 10" id="KW-0067">ATP-binding</keyword>
<gene>
    <name evidence="12" type="ORF">J0X19_23940</name>
</gene>
<dbReference type="InterPro" id="IPR040980">
    <property type="entry name" value="SWI2_SNF2"/>
</dbReference>
<sequence length="1099" mass="124529">MSILPSTLEDAASQLPALLLLQQLGYTYLTPQQVLEERGHRLAEVLLPERLRAWLKAHNRFTYRGQQYEFSDDAISAAIEALRRPSLEKGYVATSQEIYDRLTLGFTVEQTIQGDKKSYTIHYLNWNPREVDRNDFCVTEELSVQRTTRAEADEEESEDDGTTYRPDVVLYVNGIPLVVIECKAPTLKNPIQQAISQHLRQQQPGGIRPLYLYAQLLLAVAGDSDSDQEEGRHAPRYGTTATPAELWAAWRDRAEDDPRHAADRRAHWQQLKNDSLNLPAGYQALRQNPERRALLLPTVAAEWTLTVQDMLLSAVCQPARLLDLIRNFIVFDGGQKIVARYQQFYGVHETVHRALQGQGGVLWHSQGSGKSLTMVMLAQLLAVRIPTAKIILVTDRVELDDQIYATFQRCGREVVAASTGTTLARLLQDEHSTDIVATLIHKFTAAVKVLERENTPLNRPNVFVLVDEGHRSQYGRLHARMKQALPTAAFVGFTGTPLTKAEKHTAREFGGLIHRYTITDAEKDGTVLPILYEGRMPDFSTNDGPLNNYFKRLVAHLPEEQQTTLREKYSQQSRLSHAAQVLYAKAYDISLHFDDTWKGSGFKGQLAAPSKLAAIRFKGFLDDIGLVTSEVLISRPDDREGNDDVHDASTDEVQVFWRRMMDRFGTEANYEKTLKDGWRAPSGSPDIIITVDKLLTGFDNPINVVLYLCRRLREHTLFQAVARVNRCAPNKEFGYVIDYEGVTEELQLALKIFGNPDFEVYEQTDLNEAIRLASLGAAVKDQLPQARAHLQEIFQTLLGTPDLAAYTSFLADEALRPLFFERLRTFQRLLHRAMSSAEYLQSTLPETVDSYLHDLTFFQNLRTLVLRRYDVSPDFSHVEPQIQKLLDTHVSATEMLPVIERINIFSADFPALVVERVEQEHSEEGVAYEIGTQLTRTLTEKLNENPARYQEFIDRIKAAIAEYRQDRLDAAELLKHIMAVREEFHDHAPATRPAHLHGRAVASAVFDLLTPSLSNVAPDDLATWATQAEAVMFDTVHDAHGTRYVDWQKPGSAILRKLRQALGDQLWELRRLDNTLAESTLDDLERQLESVTIAHYKAN</sequence>
<dbReference type="InterPro" id="IPR027417">
    <property type="entry name" value="P-loop_NTPase"/>
</dbReference>
<dbReference type="InterPro" id="IPR007409">
    <property type="entry name" value="Restrct_endonuc_type1_HsdR_N"/>
</dbReference>
<dbReference type="Gene3D" id="3.40.50.300">
    <property type="entry name" value="P-loop containing nucleotide triphosphate hydrolases"/>
    <property type="match status" value="2"/>
</dbReference>
<dbReference type="InterPro" id="IPR021810">
    <property type="entry name" value="T1RH-like_C"/>
</dbReference>
<protein>
    <recommendedName>
        <fullName evidence="10">Type I restriction enzyme endonuclease subunit</fullName>
        <shortName evidence="10">R protein</shortName>
        <ecNumber evidence="10">3.1.21.3</ecNumber>
    </recommendedName>
</protein>